<organism evidence="1 2">
    <name type="scientific">Pseudocercospora musae</name>
    <dbReference type="NCBI Taxonomy" id="113226"/>
    <lineage>
        <taxon>Eukaryota</taxon>
        <taxon>Fungi</taxon>
        <taxon>Dikarya</taxon>
        <taxon>Ascomycota</taxon>
        <taxon>Pezizomycotina</taxon>
        <taxon>Dothideomycetes</taxon>
        <taxon>Dothideomycetidae</taxon>
        <taxon>Mycosphaerellales</taxon>
        <taxon>Mycosphaerellaceae</taxon>
        <taxon>Pseudocercospora</taxon>
    </lineage>
</organism>
<protein>
    <submittedName>
        <fullName evidence="1">Uncharacterized protein</fullName>
    </submittedName>
</protein>
<comment type="caution">
    <text evidence="1">The sequence shown here is derived from an EMBL/GenBank/DDBJ whole genome shotgun (WGS) entry which is preliminary data.</text>
</comment>
<keyword evidence="2" id="KW-1185">Reference proteome</keyword>
<evidence type="ECO:0000313" key="1">
    <source>
        <dbReference type="EMBL" id="KXT14008.1"/>
    </source>
</evidence>
<dbReference type="Proteomes" id="UP000073492">
    <property type="component" value="Unassembled WGS sequence"/>
</dbReference>
<evidence type="ECO:0000313" key="2">
    <source>
        <dbReference type="Proteomes" id="UP000073492"/>
    </source>
</evidence>
<sequence length="131" mass="14268">MRKRLTASCCPASNESHCAVPSRILMASIVDQALNDLEFCSAEKRPGSESMSRPISTVDALVSIAAYYSEPHSILIATTCGIRKKMHFSLCQLEDGTFIMHSRLGFPHPARGPSSVLIVAGGYVMLGLRLW</sequence>
<proteinExistence type="predicted"/>
<name>A0A139IGZ3_9PEZI</name>
<reference evidence="1 2" key="1">
    <citation type="submission" date="2015-07" db="EMBL/GenBank/DDBJ databases">
        <title>Comparative genomics of the Sigatoka disease complex on banana suggests a link between parallel evolutionary changes in Pseudocercospora fijiensis and Pseudocercospora eumusae and increased virulence on the banana host.</title>
        <authorList>
            <person name="Chang T.-C."/>
            <person name="Salvucci A."/>
            <person name="Crous P.W."/>
            <person name="Stergiopoulos I."/>
        </authorList>
    </citation>
    <scope>NUCLEOTIDE SEQUENCE [LARGE SCALE GENOMIC DNA]</scope>
    <source>
        <strain evidence="1 2">CBS 116634</strain>
    </source>
</reference>
<gene>
    <name evidence="1" type="ORF">AC579_8869</name>
</gene>
<dbReference type="EMBL" id="LFZO01000097">
    <property type="protein sequence ID" value="KXT14008.1"/>
    <property type="molecule type" value="Genomic_DNA"/>
</dbReference>
<accession>A0A139IGZ3</accession>
<dbReference type="AlphaFoldDB" id="A0A139IGZ3"/>